<proteinExistence type="predicted"/>
<evidence type="ECO:0000313" key="1">
    <source>
        <dbReference type="EMBL" id="OCT52729.1"/>
    </source>
</evidence>
<reference evidence="2" key="1">
    <citation type="submission" date="2015-07" db="EMBL/GenBank/DDBJ databases">
        <authorList>
            <person name="Teixeira M.M."/>
            <person name="Souza R.C."/>
            <person name="Almeida L.G."/>
            <person name="Vicente V.A."/>
            <person name="de Hoog S."/>
            <person name="Bocca A.L."/>
            <person name="de Almeida S.R."/>
            <person name="Vasconcelos A.T."/>
            <person name="Felipe M.S."/>
        </authorList>
    </citation>
    <scope>NUCLEOTIDE SEQUENCE [LARGE SCALE GENOMIC DNA]</scope>
    <source>
        <strain evidence="2">KSF</strain>
    </source>
</reference>
<dbReference type="VEuPathDB" id="FungiDB:CLCR_10391"/>
<protein>
    <submittedName>
        <fullName evidence="1">Uncharacterized protein</fullName>
    </submittedName>
</protein>
<evidence type="ECO:0000313" key="2">
    <source>
        <dbReference type="Proteomes" id="UP000094526"/>
    </source>
</evidence>
<accession>A0A1C1CW34</accession>
<dbReference type="Proteomes" id="UP000094526">
    <property type="component" value="Unassembled WGS sequence"/>
</dbReference>
<sequence length="376" mass="42594">MHTVESFTLHFYDSAALSDAWEVPEDFLGIRQLPPNDFNPRKLCLHAHPPRERDTNIKGFSPVRICVPTDSVRHCVITGPWEFRDVRHLIDWCCTINIEAISVHGALIMTDERTLPAYLLRHRRLRAPDSGWEGRLRSLELHQVPLDGLQRLYFPALKKLLVSDIKAISGHGLAAALTSAGETLETLSISVRFGTPYEVSVMYDSAFVFELLRRVALRRFSSIGPFYFTNLDWEVLCARAFPHMLFVHVEQPNNANPRFMPDQQYRPYRLGEDDLIVPTGMTSVCGGRAFISKGTGDVHRGDLAEPGNATTLCLLRWFLQSADPEGHFILSREMVVTHYQCVTDSVLAKRPFRMVDLLLPKRGSQETDASSCEANF</sequence>
<dbReference type="AlphaFoldDB" id="A0A1C1CW34"/>
<dbReference type="EMBL" id="LGRB01000008">
    <property type="protein sequence ID" value="OCT52729.1"/>
    <property type="molecule type" value="Genomic_DNA"/>
</dbReference>
<organism evidence="1 2">
    <name type="scientific">Cladophialophora carrionii</name>
    <dbReference type="NCBI Taxonomy" id="86049"/>
    <lineage>
        <taxon>Eukaryota</taxon>
        <taxon>Fungi</taxon>
        <taxon>Dikarya</taxon>
        <taxon>Ascomycota</taxon>
        <taxon>Pezizomycotina</taxon>
        <taxon>Eurotiomycetes</taxon>
        <taxon>Chaetothyriomycetidae</taxon>
        <taxon>Chaetothyriales</taxon>
        <taxon>Herpotrichiellaceae</taxon>
        <taxon>Cladophialophora</taxon>
    </lineage>
</organism>
<name>A0A1C1CW34_9EURO</name>
<gene>
    <name evidence="1" type="ORF">CLCR_10391</name>
</gene>
<comment type="caution">
    <text evidence="1">The sequence shown here is derived from an EMBL/GenBank/DDBJ whole genome shotgun (WGS) entry which is preliminary data.</text>
</comment>
<keyword evidence="2" id="KW-1185">Reference proteome</keyword>